<evidence type="ECO:0000256" key="5">
    <source>
        <dbReference type="ARBA" id="ARBA00022989"/>
    </source>
</evidence>
<dbReference type="RefSeq" id="WP_015005128.1">
    <property type="nucleotide sequence ID" value="NZ_FQZJ01000007.1"/>
</dbReference>
<feature type="domain" description="OmpA-like" evidence="10">
    <location>
        <begin position="172"/>
        <end position="293"/>
    </location>
</feature>
<dbReference type="NCBIfam" id="NF006508">
    <property type="entry name" value="PRK08944.1"/>
    <property type="match status" value="1"/>
</dbReference>
<evidence type="ECO:0000256" key="3">
    <source>
        <dbReference type="ARBA" id="ARBA00022475"/>
    </source>
</evidence>
<accession>A0AB33Z036</accession>
<feature type="transmembrane region" description="Helical" evidence="9">
    <location>
        <begin position="20"/>
        <end position="38"/>
    </location>
</feature>
<dbReference type="PANTHER" id="PTHR30329">
    <property type="entry name" value="STATOR ELEMENT OF FLAGELLAR MOTOR COMPLEX"/>
    <property type="match status" value="1"/>
</dbReference>
<dbReference type="PANTHER" id="PTHR30329:SF21">
    <property type="entry name" value="LIPOPROTEIN YIAD-RELATED"/>
    <property type="match status" value="1"/>
</dbReference>
<evidence type="ECO:0000313" key="11">
    <source>
        <dbReference type="EMBL" id="EPD12292.1"/>
    </source>
</evidence>
<evidence type="ECO:0000313" key="12">
    <source>
        <dbReference type="Proteomes" id="UP000015462"/>
    </source>
</evidence>
<dbReference type="SUPFAM" id="SSF103088">
    <property type="entry name" value="OmpA-like"/>
    <property type="match status" value="1"/>
</dbReference>
<sequence>MSDDNCPKCEEGLPAWMGTFADLMSLLMCFFVLLLSMATMDANRFKKMADSLNDAFGVQRQVVAYEIVKGTSVVAQHFSPAAGDPTILDEVRQQTTDSEREFLGKDSESDSDTTKKEDAKKQEEVEAKAKIVTEYVEATEQKIKDAEKLAEEIREFMVEEIDQNMVSVETDLDRVVIRIHENGSFSSGSAEFNPEFLPIMDKITAVVNGSVGTVTVAGHTDNIPIKAGLYRSNWELSAARAVTVAQTLLTDGTVDEKRLIIEGHADTVPLSDNETPEGRALNRRVEIILIQGEMPQDLSNPILDVVKQ</sequence>
<dbReference type="InterPro" id="IPR050330">
    <property type="entry name" value="Bact_OuterMem_StrucFunc"/>
</dbReference>
<evidence type="ECO:0000256" key="4">
    <source>
        <dbReference type="ARBA" id="ARBA00022692"/>
    </source>
</evidence>
<dbReference type="InterPro" id="IPR025713">
    <property type="entry name" value="MotB-like_N_dom"/>
</dbReference>
<dbReference type="EMBL" id="ASHL01000012">
    <property type="protein sequence ID" value="EPD12292.1"/>
    <property type="molecule type" value="Genomic_DNA"/>
</dbReference>
<keyword evidence="11" id="KW-0969">Cilium</keyword>
<dbReference type="Proteomes" id="UP000015462">
    <property type="component" value="Unassembled WGS sequence"/>
</dbReference>
<reference evidence="11 12" key="1">
    <citation type="journal article" date="2013" name="Genome Announc.">
        <title>Genome Sequence of the Pyrene- and Fluoranthene-Degrading Bacterium Cycloclasticus sp. Strain PY97M.</title>
        <authorList>
            <person name="Cui Z."/>
            <person name="Xu G."/>
            <person name="Li Q."/>
            <person name="Gao W."/>
            <person name="Zheng L."/>
        </authorList>
    </citation>
    <scope>NUCLEOTIDE SEQUENCE [LARGE SCALE GENOMIC DNA]</scope>
    <source>
        <strain evidence="11 12">PY97M</strain>
    </source>
</reference>
<dbReference type="GO" id="GO:0005886">
    <property type="term" value="C:plasma membrane"/>
    <property type="evidence" value="ECO:0007669"/>
    <property type="project" value="UniProtKB-SubCell"/>
</dbReference>
<proteinExistence type="inferred from homology"/>
<dbReference type="InterPro" id="IPR036737">
    <property type="entry name" value="OmpA-like_sf"/>
</dbReference>
<keyword evidence="11" id="KW-0966">Cell projection</keyword>
<keyword evidence="3" id="KW-1003">Cell membrane</keyword>
<dbReference type="AlphaFoldDB" id="A0AB33Z036"/>
<dbReference type="InterPro" id="IPR006665">
    <property type="entry name" value="OmpA-like"/>
</dbReference>
<feature type="region of interest" description="Disordered" evidence="8">
    <location>
        <begin position="94"/>
        <end position="123"/>
    </location>
</feature>
<dbReference type="Gene3D" id="3.30.1330.60">
    <property type="entry name" value="OmpA-like domain"/>
    <property type="match status" value="1"/>
</dbReference>
<comment type="similarity">
    <text evidence="2">Belongs to the MotB family.</text>
</comment>
<keyword evidence="12" id="KW-1185">Reference proteome</keyword>
<evidence type="ECO:0000256" key="7">
    <source>
        <dbReference type="PROSITE-ProRule" id="PRU00473"/>
    </source>
</evidence>
<keyword evidence="5 9" id="KW-1133">Transmembrane helix</keyword>
<evidence type="ECO:0000256" key="9">
    <source>
        <dbReference type="SAM" id="Phobius"/>
    </source>
</evidence>
<dbReference type="CDD" id="cd07185">
    <property type="entry name" value="OmpA_C-like"/>
    <property type="match status" value="1"/>
</dbReference>
<evidence type="ECO:0000256" key="6">
    <source>
        <dbReference type="ARBA" id="ARBA00023136"/>
    </source>
</evidence>
<comment type="subcellular location">
    <subcellularLocation>
        <location evidence="1">Cell membrane</location>
        <topology evidence="1">Single-pass membrane protein</topology>
    </subcellularLocation>
</comment>
<evidence type="ECO:0000256" key="1">
    <source>
        <dbReference type="ARBA" id="ARBA00004162"/>
    </source>
</evidence>
<comment type="caution">
    <text evidence="11">The sequence shown here is derived from an EMBL/GenBank/DDBJ whole genome shotgun (WGS) entry which is preliminary data.</text>
</comment>
<dbReference type="PROSITE" id="PS51123">
    <property type="entry name" value="OMPA_2"/>
    <property type="match status" value="1"/>
</dbReference>
<evidence type="ECO:0000256" key="2">
    <source>
        <dbReference type="ARBA" id="ARBA00008914"/>
    </source>
</evidence>
<gene>
    <name evidence="11" type="primary">motB</name>
    <name evidence="11" type="ORF">L196_10829</name>
</gene>
<keyword evidence="6 7" id="KW-0472">Membrane</keyword>
<protein>
    <submittedName>
        <fullName evidence="11">Flagellar motor protein MotB</fullName>
    </submittedName>
</protein>
<evidence type="ECO:0000259" key="10">
    <source>
        <dbReference type="PROSITE" id="PS51123"/>
    </source>
</evidence>
<name>A0AB33Z036_9GAMM</name>
<dbReference type="Pfam" id="PF13677">
    <property type="entry name" value="MotB_plug"/>
    <property type="match status" value="1"/>
</dbReference>
<dbReference type="Pfam" id="PF00691">
    <property type="entry name" value="OmpA"/>
    <property type="match status" value="1"/>
</dbReference>
<organism evidence="11 12">
    <name type="scientific">Cycloclasticus pugetii</name>
    <dbReference type="NCBI Taxonomy" id="34068"/>
    <lineage>
        <taxon>Bacteria</taxon>
        <taxon>Pseudomonadati</taxon>
        <taxon>Pseudomonadota</taxon>
        <taxon>Gammaproteobacteria</taxon>
        <taxon>Thiotrichales</taxon>
        <taxon>Piscirickettsiaceae</taxon>
        <taxon>Cycloclasticus</taxon>
    </lineage>
</organism>
<evidence type="ECO:0000256" key="8">
    <source>
        <dbReference type="SAM" id="MobiDB-lite"/>
    </source>
</evidence>
<keyword evidence="11" id="KW-0282">Flagellum</keyword>
<keyword evidence="4 9" id="KW-0812">Transmembrane</keyword>